<dbReference type="UniPathway" id="UPA00109">
    <property type="reaction ID" value="UER00189"/>
</dbReference>
<comment type="pathway">
    <text evidence="7 8">Carbohydrate degradation; glycolysis; D-glyceraldehyde 3-phosphate from glycerone phosphate: step 1/1.</text>
</comment>
<dbReference type="Gene3D" id="3.20.20.70">
    <property type="entry name" value="Aldolase class I"/>
    <property type="match status" value="1"/>
</dbReference>
<dbReference type="HAMAP" id="MF_00147_A">
    <property type="entry name" value="TIM_A"/>
    <property type="match status" value="1"/>
</dbReference>
<feature type="binding site" evidence="7">
    <location>
        <position position="149"/>
    </location>
    <ligand>
        <name>substrate</name>
    </ligand>
</feature>
<comment type="function">
    <text evidence="7">Involved in the gluconeogenesis. Catalyzes stereospecifically the conversion of dihydroxyacetone phosphate (DHAP) to D-glyceraldehyde-3-phosphate (G3P).</text>
</comment>
<evidence type="ECO:0000256" key="2">
    <source>
        <dbReference type="ARBA" id="ARBA00022432"/>
    </source>
</evidence>
<dbReference type="EMBL" id="QMQY01000058">
    <property type="protein sequence ID" value="RLE50546.1"/>
    <property type="molecule type" value="Genomic_DNA"/>
</dbReference>
<dbReference type="GO" id="GO:0019563">
    <property type="term" value="P:glycerol catabolic process"/>
    <property type="evidence" value="ECO:0007669"/>
    <property type="project" value="TreeGrafter"/>
</dbReference>
<evidence type="ECO:0000256" key="3">
    <source>
        <dbReference type="ARBA" id="ARBA00022490"/>
    </source>
</evidence>
<evidence type="ECO:0000256" key="1">
    <source>
        <dbReference type="ARBA" id="ARBA00019397"/>
    </source>
</evidence>
<evidence type="ECO:0000256" key="7">
    <source>
        <dbReference type="HAMAP-Rule" id="MF_00147"/>
    </source>
</evidence>
<keyword evidence="5 7" id="KW-0413">Isomerase</keyword>
<comment type="subcellular location">
    <subcellularLocation>
        <location evidence="7 8">Cytoplasm</location>
    </subcellularLocation>
</comment>
<dbReference type="GO" id="GO:0006096">
    <property type="term" value="P:glycolytic process"/>
    <property type="evidence" value="ECO:0007669"/>
    <property type="project" value="UniProtKB-UniRule"/>
</dbReference>
<evidence type="ECO:0000256" key="4">
    <source>
        <dbReference type="ARBA" id="ARBA00023152"/>
    </source>
</evidence>
<comment type="pathway">
    <text evidence="7 8">Carbohydrate biosynthesis; gluconeogenesis.</text>
</comment>
<keyword evidence="3 7" id="KW-0963">Cytoplasm</keyword>
<dbReference type="PANTHER" id="PTHR21139">
    <property type="entry name" value="TRIOSEPHOSPHATE ISOMERASE"/>
    <property type="match status" value="1"/>
</dbReference>
<keyword evidence="2 7" id="KW-0312">Gluconeogenesis</keyword>
<dbReference type="UniPathway" id="UPA00138"/>
<feature type="active site" description="Proton acceptor" evidence="7">
    <location>
        <position position="144"/>
    </location>
</feature>
<dbReference type="AlphaFoldDB" id="A0A497ETS6"/>
<dbReference type="InterPro" id="IPR035990">
    <property type="entry name" value="TIM_sf"/>
</dbReference>
<proteinExistence type="inferred from homology"/>
<dbReference type="FunFam" id="3.20.20.70:FF:000223">
    <property type="entry name" value="Triosephosphate isomerase"/>
    <property type="match status" value="1"/>
</dbReference>
<comment type="caution">
    <text evidence="9">The sequence shown here is derived from an EMBL/GenBank/DDBJ whole genome shotgun (WGS) entry which is preliminary data.</text>
</comment>
<dbReference type="GO" id="GO:0046166">
    <property type="term" value="P:glyceraldehyde-3-phosphate biosynthetic process"/>
    <property type="evidence" value="ECO:0007669"/>
    <property type="project" value="TreeGrafter"/>
</dbReference>
<dbReference type="NCBIfam" id="NF003302">
    <property type="entry name" value="PRK04302.1"/>
    <property type="match status" value="1"/>
</dbReference>
<keyword evidence="4 7" id="KW-0324">Glycolysis</keyword>
<accession>A0A497ETS6</accession>
<dbReference type="Pfam" id="PF00121">
    <property type="entry name" value="TIM"/>
    <property type="match status" value="1"/>
</dbReference>
<protein>
    <recommendedName>
        <fullName evidence="1 7">Triosephosphate isomerase</fullName>
        <shortName evidence="7">TIM</shortName>
        <shortName evidence="7">TPI</shortName>
        <ecNumber evidence="7 8">5.3.1.1</ecNumber>
    </recommendedName>
    <alternativeName>
        <fullName evidence="7">Triose-phosphate isomerase</fullName>
    </alternativeName>
</protein>
<dbReference type="GO" id="GO:0005829">
    <property type="term" value="C:cytosol"/>
    <property type="evidence" value="ECO:0007669"/>
    <property type="project" value="TreeGrafter"/>
</dbReference>
<dbReference type="EC" id="5.3.1.1" evidence="7 8"/>
<dbReference type="InterPro" id="IPR022891">
    <property type="entry name" value="Triosephosphate_isomerase_arc"/>
</dbReference>
<dbReference type="NCBIfam" id="TIGR00419">
    <property type="entry name" value="tim"/>
    <property type="match status" value="1"/>
</dbReference>
<name>A0A497ETS6_9CREN</name>
<dbReference type="PANTHER" id="PTHR21139:SF42">
    <property type="entry name" value="TRIOSEPHOSPHATE ISOMERASE"/>
    <property type="match status" value="1"/>
</dbReference>
<feature type="binding site" evidence="7">
    <location>
        <begin position="12"/>
        <end position="14"/>
    </location>
    <ligand>
        <name>substrate</name>
    </ligand>
</feature>
<reference evidence="9 10" key="1">
    <citation type="submission" date="2018-06" db="EMBL/GenBank/DDBJ databases">
        <title>Extensive metabolic versatility and redundancy in microbially diverse, dynamic hydrothermal sediments.</title>
        <authorList>
            <person name="Dombrowski N."/>
            <person name="Teske A."/>
            <person name="Baker B.J."/>
        </authorList>
    </citation>
    <scope>NUCLEOTIDE SEQUENCE [LARGE SCALE GENOMIC DNA]</scope>
    <source>
        <strain evidence="9">B30_G17</strain>
    </source>
</reference>
<dbReference type="PROSITE" id="PS51440">
    <property type="entry name" value="TIM_2"/>
    <property type="match status" value="1"/>
</dbReference>
<comment type="catalytic activity">
    <reaction evidence="7 8">
        <text>D-glyceraldehyde 3-phosphate = dihydroxyacetone phosphate</text>
        <dbReference type="Rhea" id="RHEA:18585"/>
        <dbReference type="ChEBI" id="CHEBI:57642"/>
        <dbReference type="ChEBI" id="CHEBI:59776"/>
        <dbReference type="EC" id="5.3.1.1"/>
    </reaction>
</comment>
<dbReference type="InterPro" id="IPR013785">
    <property type="entry name" value="Aldolase_TIM"/>
</dbReference>
<dbReference type="SUPFAM" id="SSF51351">
    <property type="entry name" value="Triosephosphate isomerase (TIM)"/>
    <property type="match status" value="1"/>
</dbReference>
<evidence type="ECO:0000256" key="8">
    <source>
        <dbReference type="RuleBase" id="RU363013"/>
    </source>
</evidence>
<comment type="subunit">
    <text evidence="6 7">Homotetramer; dimer of dimers.</text>
</comment>
<feature type="active site" description="Electrophile" evidence="7">
    <location>
        <position position="96"/>
    </location>
</feature>
<dbReference type="GO" id="GO:0004807">
    <property type="term" value="F:triose-phosphate isomerase activity"/>
    <property type="evidence" value="ECO:0007669"/>
    <property type="project" value="UniProtKB-UniRule"/>
</dbReference>
<evidence type="ECO:0000256" key="5">
    <source>
        <dbReference type="ARBA" id="ARBA00023235"/>
    </source>
</evidence>
<evidence type="ECO:0000313" key="10">
    <source>
        <dbReference type="Proteomes" id="UP000281962"/>
    </source>
</evidence>
<dbReference type="InterPro" id="IPR000652">
    <property type="entry name" value="Triosephosphate_isomerase"/>
</dbReference>
<comment type="similarity">
    <text evidence="7 8">Belongs to the triosephosphate isomerase family.</text>
</comment>
<organism evidence="9 10">
    <name type="scientific">Thermoproteota archaeon</name>
    <dbReference type="NCBI Taxonomy" id="2056631"/>
    <lineage>
        <taxon>Archaea</taxon>
        <taxon>Thermoproteota</taxon>
    </lineage>
</organism>
<dbReference type="Proteomes" id="UP000281962">
    <property type="component" value="Unassembled WGS sequence"/>
</dbReference>
<sequence length="231" mass="24805">MKSIKIPVIVLNFKTYIEATGKNAIKLAKIAEEVHNETGVEIIVCPQHIDLKYVANSISIPVFAQHIDPIKPGSHTGHILPEAVKEAGAIGTLINHSEKRLLLSDIDYAINRAKEIGLLTLACSNNVQVSMAIAQLNPWAIAIEPPELIGTGRAVSKVEPEIVVRAVKAVKMINKNIHVLCGAGISSDEDVEAALKLGAEGVLLASAFVKAKNPKKKLLSFAKAVLRCVQH</sequence>
<evidence type="ECO:0000256" key="6">
    <source>
        <dbReference type="ARBA" id="ARBA00044762"/>
    </source>
</evidence>
<gene>
    <name evidence="7 9" type="primary">tpiA</name>
    <name evidence="9" type="ORF">DRJ21_01645</name>
</gene>
<dbReference type="GO" id="GO:0006094">
    <property type="term" value="P:gluconeogenesis"/>
    <property type="evidence" value="ECO:0007669"/>
    <property type="project" value="UniProtKB-UniRule"/>
</dbReference>
<feature type="binding site" evidence="7">
    <location>
        <position position="184"/>
    </location>
    <ligand>
        <name>substrate</name>
    </ligand>
</feature>
<feature type="binding site" evidence="7">
    <location>
        <begin position="205"/>
        <end position="206"/>
    </location>
    <ligand>
        <name>substrate</name>
    </ligand>
</feature>
<dbReference type="CDD" id="cd00311">
    <property type="entry name" value="TIM"/>
    <property type="match status" value="1"/>
</dbReference>
<evidence type="ECO:0000313" key="9">
    <source>
        <dbReference type="EMBL" id="RLE50546.1"/>
    </source>
</evidence>